<name>A0AAD9PM71_9APIC</name>
<dbReference type="Pfam" id="PF06201">
    <property type="entry name" value="PITH"/>
    <property type="match status" value="1"/>
</dbReference>
<dbReference type="Proteomes" id="UP001214638">
    <property type="component" value="Unassembled WGS sequence"/>
</dbReference>
<dbReference type="AlphaFoldDB" id="A0AAD9PM71"/>
<dbReference type="InterPro" id="IPR045099">
    <property type="entry name" value="PITH1-like"/>
</dbReference>
<dbReference type="GeneID" id="94334727"/>
<dbReference type="RefSeq" id="XP_067804271.1">
    <property type="nucleotide sequence ID" value="XM_067945480.1"/>
</dbReference>
<comment type="similarity">
    <text evidence="1">Belongs to the PITHD1 family.</text>
</comment>
<feature type="domain" description="PITH" evidence="2">
    <location>
        <begin position="1"/>
        <end position="169"/>
    </location>
</feature>
<dbReference type="PANTHER" id="PTHR12175">
    <property type="entry name" value="AD039 HT014 THIOREDOXIN FAMILY TRP26"/>
    <property type="match status" value="1"/>
</dbReference>
<dbReference type="InterPro" id="IPR010400">
    <property type="entry name" value="PITH_dom"/>
</dbReference>
<evidence type="ECO:0000313" key="4">
    <source>
        <dbReference type="Proteomes" id="UP001214638"/>
    </source>
</evidence>
<dbReference type="GO" id="GO:0005737">
    <property type="term" value="C:cytoplasm"/>
    <property type="evidence" value="ECO:0007669"/>
    <property type="project" value="UniProtKB-ARBA"/>
</dbReference>
<protein>
    <submittedName>
        <fullName evidence="3">Bifunctional PITH domain/PITH domain superfamily/Galactose-binding-like domain superfamily/PITH domain-containing protein 1-like</fullName>
    </submittedName>
</protein>
<dbReference type="KEGG" id="bdw:94334727"/>
<keyword evidence="4" id="KW-1185">Reference proteome</keyword>
<comment type="caution">
    <text evidence="3">The sequence shown here is derived from an EMBL/GenBank/DDBJ whole genome shotgun (WGS) entry which is preliminary data.</text>
</comment>
<dbReference type="InterPro" id="IPR037047">
    <property type="entry name" value="PITH_dom_sf"/>
</dbReference>
<evidence type="ECO:0000256" key="1">
    <source>
        <dbReference type="ARBA" id="ARBA00025788"/>
    </source>
</evidence>
<proteinExistence type="inferred from homology"/>
<dbReference type="InterPro" id="IPR008979">
    <property type="entry name" value="Galactose-bd-like_sf"/>
</dbReference>
<accession>A0AAD9PM71</accession>
<dbReference type="EMBL" id="JALLKP010000001">
    <property type="protein sequence ID" value="KAK2197429.1"/>
    <property type="molecule type" value="Genomic_DNA"/>
</dbReference>
<evidence type="ECO:0000313" key="3">
    <source>
        <dbReference type="EMBL" id="KAK2197429.1"/>
    </source>
</evidence>
<dbReference type="Gene3D" id="2.60.120.470">
    <property type="entry name" value="PITH domain"/>
    <property type="match status" value="1"/>
</dbReference>
<gene>
    <name evidence="3" type="ORF">BdWA1_000429</name>
</gene>
<reference evidence="3" key="1">
    <citation type="journal article" date="2023" name="Nat. Microbiol.">
        <title>Babesia duncani multi-omics identifies virulence factors and drug targets.</title>
        <authorList>
            <person name="Singh P."/>
            <person name="Lonardi S."/>
            <person name="Liang Q."/>
            <person name="Vydyam P."/>
            <person name="Khabirova E."/>
            <person name="Fang T."/>
            <person name="Gihaz S."/>
            <person name="Thekkiniath J."/>
            <person name="Munshi M."/>
            <person name="Abel S."/>
            <person name="Ciampossin L."/>
            <person name="Batugedara G."/>
            <person name="Gupta M."/>
            <person name="Lu X.M."/>
            <person name="Lenz T."/>
            <person name="Chakravarty S."/>
            <person name="Cornillot E."/>
            <person name="Hu Y."/>
            <person name="Ma W."/>
            <person name="Gonzalez L.M."/>
            <person name="Sanchez S."/>
            <person name="Estrada K."/>
            <person name="Sanchez-Flores A."/>
            <person name="Montero E."/>
            <person name="Harb O.S."/>
            <person name="Le Roch K.G."/>
            <person name="Mamoun C.B."/>
        </authorList>
    </citation>
    <scope>NUCLEOTIDE SEQUENCE</scope>
    <source>
        <strain evidence="3">WA1</strain>
    </source>
</reference>
<evidence type="ECO:0000259" key="2">
    <source>
        <dbReference type="PROSITE" id="PS51532"/>
    </source>
</evidence>
<sequence length="169" mass="19224">MQAPTSLTEYIERTTVECLNEDPDHNVKCVLTSDYDSYLASCPGEDVQMLLKFGFSNPVKINSIVIRGMKDGFQSGTYPRKLRIFINNISMGFQEAEIDPCTQELLLEERHALGEPIHLRHVKFQNVNCIILFIEENFGNSDSTMISHLEFFGNTIATSSVCLRNIYHL</sequence>
<dbReference type="PANTHER" id="PTHR12175:SF5">
    <property type="entry name" value="OS03G0795500 PROTEIN"/>
    <property type="match status" value="1"/>
</dbReference>
<organism evidence="3 4">
    <name type="scientific">Babesia duncani</name>
    <dbReference type="NCBI Taxonomy" id="323732"/>
    <lineage>
        <taxon>Eukaryota</taxon>
        <taxon>Sar</taxon>
        <taxon>Alveolata</taxon>
        <taxon>Apicomplexa</taxon>
        <taxon>Aconoidasida</taxon>
        <taxon>Piroplasmida</taxon>
        <taxon>Babesiidae</taxon>
        <taxon>Babesia</taxon>
    </lineage>
</organism>
<dbReference type="PROSITE" id="PS51532">
    <property type="entry name" value="PITH"/>
    <property type="match status" value="1"/>
</dbReference>
<dbReference type="SUPFAM" id="SSF49785">
    <property type="entry name" value="Galactose-binding domain-like"/>
    <property type="match status" value="1"/>
</dbReference>